<evidence type="ECO:0000256" key="7">
    <source>
        <dbReference type="ARBA" id="ARBA00021726"/>
    </source>
</evidence>
<keyword evidence="15 20" id="KW-0443">Lipid metabolism</keyword>
<dbReference type="EC" id="3.1.1.32" evidence="5 20"/>
<evidence type="ECO:0000256" key="4">
    <source>
        <dbReference type="ARBA" id="ARBA00011702"/>
    </source>
</evidence>
<comment type="subcellular location">
    <subcellularLocation>
        <location evidence="20">Cell outer membrane</location>
        <topology evidence="20">Multi-pass membrane protein</topology>
    </subcellularLocation>
    <text evidence="20">One of the very few enzymes located there.</text>
</comment>
<protein>
    <recommendedName>
        <fullName evidence="7 20">Phospholipase A1</fullName>
        <ecNumber evidence="5 20">3.1.1.32</ecNumber>
        <ecNumber evidence="6 20">3.1.1.4</ecNumber>
    </recommendedName>
    <alternativeName>
        <fullName evidence="20">Phosphatidylcholine 1-acylhydrolase</fullName>
    </alternativeName>
</protein>
<dbReference type="SUPFAM" id="SSF56931">
    <property type="entry name" value="Outer membrane phospholipase A (OMPLA)"/>
    <property type="match status" value="1"/>
</dbReference>
<keyword evidence="13 19" id="KW-0106">Calcium</keyword>
<accession>A0A3M0AFI9</accession>
<evidence type="ECO:0000256" key="9">
    <source>
        <dbReference type="ARBA" id="ARBA00022692"/>
    </source>
</evidence>
<comment type="function">
    <text evidence="20">Hydrolysis of phosphatidylcholine with phospholipase A2 (EC 3.1.1.4) and phospholipase A1 (EC 3.1.1.32) activities.</text>
</comment>
<evidence type="ECO:0000256" key="19">
    <source>
        <dbReference type="PIRSR" id="PIRSR603187-2"/>
    </source>
</evidence>
<comment type="caution">
    <text evidence="21">The sequence shown here is derived from an EMBL/GenBank/DDBJ whole genome shotgun (WGS) entry which is preliminary data.</text>
</comment>
<comment type="catalytic activity">
    <reaction evidence="2 20">
        <text>a 1,2-diacyl-sn-glycero-3-phosphocholine + H2O = a 1-acyl-sn-glycero-3-phosphocholine + a fatty acid + H(+)</text>
        <dbReference type="Rhea" id="RHEA:15801"/>
        <dbReference type="ChEBI" id="CHEBI:15377"/>
        <dbReference type="ChEBI" id="CHEBI:15378"/>
        <dbReference type="ChEBI" id="CHEBI:28868"/>
        <dbReference type="ChEBI" id="CHEBI:57643"/>
        <dbReference type="ChEBI" id="CHEBI:58168"/>
        <dbReference type="EC" id="3.1.1.4"/>
    </reaction>
</comment>
<feature type="binding site" description="in dimeric form" evidence="19">
    <location>
        <position position="125"/>
    </location>
    <ligand>
        <name>Ca(2+)</name>
        <dbReference type="ChEBI" id="CHEBI:29108"/>
        <label>1</label>
    </ligand>
</feature>
<evidence type="ECO:0000256" key="3">
    <source>
        <dbReference type="ARBA" id="ARBA00010525"/>
    </source>
</evidence>
<evidence type="ECO:0000256" key="20">
    <source>
        <dbReference type="RuleBase" id="RU366027"/>
    </source>
</evidence>
<evidence type="ECO:0000256" key="8">
    <source>
        <dbReference type="ARBA" id="ARBA00022452"/>
    </source>
</evidence>
<keyword evidence="16" id="KW-0472">Membrane</keyword>
<evidence type="ECO:0000256" key="18">
    <source>
        <dbReference type="PIRSR" id="PIRSR603187-1"/>
    </source>
</evidence>
<evidence type="ECO:0000256" key="2">
    <source>
        <dbReference type="ARBA" id="ARBA00001604"/>
    </source>
</evidence>
<dbReference type="EMBL" id="REFJ01000001">
    <property type="protein sequence ID" value="RMA82359.1"/>
    <property type="molecule type" value="Genomic_DNA"/>
</dbReference>
<organism evidence="21 22">
    <name type="scientific">Umboniibacter marinipuniceus</name>
    <dbReference type="NCBI Taxonomy" id="569599"/>
    <lineage>
        <taxon>Bacteria</taxon>
        <taxon>Pseudomonadati</taxon>
        <taxon>Pseudomonadota</taxon>
        <taxon>Gammaproteobacteria</taxon>
        <taxon>Cellvibrionales</taxon>
        <taxon>Cellvibrionaceae</taxon>
        <taxon>Umboniibacter</taxon>
    </lineage>
</organism>
<evidence type="ECO:0000256" key="1">
    <source>
        <dbReference type="ARBA" id="ARBA00000111"/>
    </source>
</evidence>
<dbReference type="GO" id="GO:0008970">
    <property type="term" value="F:phospholipase A1 activity"/>
    <property type="evidence" value="ECO:0007669"/>
    <property type="project" value="UniProtKB-EC"/>
</dbReference>
<reference evidence="21 22" key="1">
    <citation type="submission" date="2018-10" db="EMBL/GenBank/DDBJ databases">
        <title>Genomic Encyclopedia of Type Strains, Phase IV (KMG-IV): sequencing the most valuable type-strain genomes for metagenomic binning, comparative biology and taxonomic classification.</title>
        <authorList>
            <person name="Goeker M."/>
        </authorList>
    </citation>
    <scope>NUCLEOTIDE SEQUENCE [LARGE SCALE GENOMIC DNA]</scope>
    <source>
        <strain evidence="21 22">DSM 25080</strain>
    </source>
</reference>
<dbReference type="OrthoDB" id="188433at2"/>
<keyword evidence="9" id="KW-0812">Transmembrane</keyword>
<evidence type="ECO:0000256" key="17">
    <source>
        <dbReference type="ARBA" id="ARBA00023237"/>
    </source>
</evidence>
<keyword evidence="22" id="KW-1185">Reference proteome</keyword>
<feature type="active site" description="Nucleophile" evidence="18">
    <location>
        <position position="163"/>
    </location>
</feature>
<dbReference type="GO" id="GO:0004623">
    <property type="term" value="F:phospholipase A2 activity"/>
    <property type="evidence" value="ECO:0007669"/>
    <property type="project" value="UniProtKB-EC"/>
</dbReference>
<evidence type="ECO:0000256" key="13">
    <source>
        <dbReference type="ARBA" id="ARBA00022837"/>
    </source>
</evidence>
<dbReference type="InterPro" id="IPR036541">
    <property type="entry name" value="PLipase_A1_sf"/>
</dbReference>
<keyword evidence="10 19" id="KW-0479">Metal-binding</keyword>
<sequence length="299" mass="34685">MIQRIMPSMLRALVKGISLLLAVCSASVFASEILDRRIDAERQSHDNPFIITQHRANYILPYTYSPDPSQAHYSFFGNQPMDKAEAKYQLSIKAPLYSASDDTLEGLYFAFTLKSWWQVYNSEISAPFRETNYEPELFYRWTPRYQIGELDILGLQLGINHQSNGRTNPLSRSWNRVVGTMIAETDNFFYVAKLWYRLPEEEKDDPSNPVGDDNPDILDYMGNFEFTVGTRFEELELSLMLRNNLSTSKNRAYYELNAAYPLTERFDLLLQYANGYGESLIDYNYKVERFGIGFQFATL</sequence>
<feature type="chain" id="PRO_5019613372" description="Phospholipase A1" evidence="20">
    <location>
        <begin position="31"/>
        <end position="299"/>
    </location>
</feature>
<feature type="binding site" description="in dimeric form" evidence="19">
    <location>
        <position position="171"/>
    </location>
    <ligand>
        <name>Ca(2+)</name>
        <dbReference type="ChEBI" id="CHEBI:29108"/>
        <label>1</label>
    </ligand>
</feature>
<comment type="catalytic activity">
    <reaction evidence="1 20">
        <text>a 1,2-diacyl-sn-glycero-3-phosphocholine + H2O = a 2-acyl-sn-glycero-3-phosphocholine + a fatty acid + H(+)</text>
        <dbReference type="Rhea" id="RHEA:18689"/>
        <dbReference type="ChEBI" id="CHEBI:15377"/>
        <dbReference type="ChEBI" id="CHEBI:15378"/>
        <dbReference type="ChEBI" id="CHEBI:28868"/>
        <dbReference type="ChEBI" id="CHEBI:57643"/>
        <dbReference type="ChEBI" id="CHEBI:57875"/>
        <dbReference type="EC" id="3.1.1.32"/>
    </reaction>
</comment>
<proteinExistence type="inferred from homology"/>
<name>A0A3M0AFI9_9GAMM</name>
<keyword evidence="17 20" id="KW-0998">Cell outer membrane</keyword>
<dbReference type="PANTHER" id="PTHR40457:SF1">
    <property type="entry name" value="PHOSPHOLIPASE A1"/>
    <property type="match status" value="1"/>
</dbReference>
<keyword evidence="12 20" id="KW-0378">Hydrolase</keyword>
<evidence type="ECO:0000256" key="5">
    <source>
        <dbReference type="ARBA" id="ARBA00013179"/>
    </source>
</evidence>
<dbReference type="GO" id="GO:0005509">
    <property type="term" value="F:calcium ion binding"/>
    <property type="evidence" value="ECO:0007669"/>
    <property type="project" value="TreeGrafter"/>
</dbReference>
<feature type="active site" description="Proton acceptor" evidence="18">
    <location>
        <position position="161"/>
    </location>
</feature>
<dbReference type="PANTHER" id="PTHR40457">
    <property type="entry name" value="PHOSPHOLIPASE A1"/>
    <property type="match status" value="1"/>
</dbReference>
<feature type="binding site" description="in dimeric form" evidence="19">
    <location>
        <position position="213"/>
    </location>
    <ligand>
        <name>Ca(2+)</name>
        <dbReference type="ChEBI" id="CHEBI:29108"/>
        <label>1</label>
    </ligand>
</feature>
<feature type="signal peptide" evidence="20">
    <location>
        <begin position="1"/>
        <end position="30"/>
    </location>
</feature>
<evidence type="ECO:0000256" key="12">
    <source>
        <dbReference type="ARBA" id="ARBA00022801"/>
    </source>
</evidence>
<dbReference type="Proteomes" id="UP000267187">
    <property type="component" value="Unassembled WGS sequence"/>
</dbReference>
<dbReference type="EC" id="3.1.1.4" evidence="6 20"/>
<gene>
    <name evidence="21" type="ORF">DFR27_0308</name>
</gene>
<evidence type="ECO:0000256" key="16">
    <source>
        <dbReference type="ARBA" id="ARBA00023136"/>
    </source>
</evidence>
<evidence type="ECO:0000256" key="6">
    <source>
        <dbReference type="ARBA" id="ARBA00013278"/>
    </source>
</evidence>
<dbReference type="GO" id="GO:0009279">
    <property type="term" value="C:cell outer membrane"/>
    <property type="evidence" value="ECO:0007669"/>
    <property type="project" value="UniProtKB-SubCell"/>
</dbReference>
<dbReference type="Pfam" id="PF02253">
    <property type="entry name" value="PLA1"/>
    <property type="match status" value="1"/>
</dbReference>
<dbReference type="RefSeq" id="WP_121875697.1">
    <property type="nucleotide sequence ID" value="NZ_REFJ01000001.1"/>
</dbReference>
<dbReference type="InterPro" id="IPR003187">
    <property type="entry name" value="PLipase_A1"/>
</dbReference>
<dbReference type="GO" id="GO:0016042">
    <property type="term" value="P:lipid catabolic process"/>
    <property type="evidence" value="ECO:0007669"/>
    <property type="project" value="UniProtKB-KW"/>
</dbReference>
<evidence type="ECO:0000256" key="10">
    <source>
        <dbReference type="ARBA" id="ARBA00022723"/>
    </source>
</evidence>
<keyword evidence="11 20" id="KW-0732">Signal</keyword>
<dbReference type="PRINTS" id="PR01486">
    <property type="entry name" value="PHPHLIPASEA1"/>
</dbReference>
<dbReference type="AlphaFoldDB" id="A0A3M0AFI9"/>
<feature type="binding site" description="in dimeric form" evidence="19">
    <location>
        <position position="166"/>
    </location>
    <ligand>
        <name>Ca(2+)</name>
        <dbReference type="ChEBI" id="CHEBI:29108"/>
        <label>1</label>
    </ligand>
</feature>
<evidence type="ECO:0000313" key="22">
    <source>
        <dbReference type="Proteomes" id="UP000267187"/>
    </source>
</evidence>
<dbReference type="Gene3D" id="2.40.230.10">
    <property type="entry name" value="Phospholipase A1"/>
    <property type="match status" value="1"/>
</dbReference>
<evidence type="ECO:0000256" key="15">
    <source>
        <dbReference type="ARBA" id="ARBA00023098"/>
    </source>
</evidence>
<dbReference type="CDD" id="cd00541">
    <property type="entry name" value="OMPLA"/>
    <property type="match status" value="1"/>
</dbReference>
<comment type="cofactor">
    <cofactor evidence="20">
        <name>Ca(2+)</name>
        <dbReference type="ChEBI" id="CHEBI:29108"/>
    </cofactor>
    <text evidence="20">Binds 1 Ca(2+) ion per monomer. In the dimeric form the Ca(2+) is bound by different amino acids with binding of each Ca(2+) shared with ligands coming from each monomer. The Ca(2+) ion may have a role in catalysis.</text>
</comment>
<evidence type="ECO:0000256" key="14">
    <source>
        <dbReference type="ARBA" id="ARBA00022963"/>
    </source>
</evidence>
<evidence type="ECO:0000313" key="21">
    <source>
        <dbReference type="EMBL" id="RMA82359.1"/>
    </source>
</evidence>
<comment type="similarity">
    <text evidence="3 20">Belongs to the phospholipase A1 family.</text>
</comment>
<keyword evidence="8" id="KW-1134">Transmembrane beta strand</keyword>
<keyword evidence="14 20" id="KW-0442">Lipid degradation</keyword>
<comment type="subunit">
    <text evidence="4 20">Homodimer; dimerization is reversible, and the dimeric form is the active one.</text>
</comment>
<evidence type="ECO:0000256" key="11">
    <source>
        <dbReference type="ARBA" id="ARBA00022729"/>
    </source>
</evidence>